<protein>
    <submittedName>
        <fullName evidence="5">AsnC family transcriptional regulator</fullName>
    </submittedName>
</protein>
<dbReference type="Proteomes" id="UP000316612">
    <property type="component" value="Unassembled WGS sequence"/>
</dbReference>
<dbReference type="PRINTS" id="PR00033">
    <property type="entry name" value="HTHASNC"/>
</dbReference>
<keyword evidence="2" id="KW-0238">DNA-binding</keyword>
<dbReference type="InterPro" id="IPR011008">
    <property type="entry name" value="Dimeric_a/b-barrel"/>
</dbReference>
<dbReference type="InterPro" id="IPR019887">
    <property type="entry name" value="Tscrpt_reg_AsnC/Lrp_C"/>
</dbReference>
<dbReference type="SUPFAM" id="SSF54909">
    <property type="entry name" value="Dimeric alpha+beta barrel"/>
    <property type="match status" value="1"/>
</dbReference>
<dbReference type="Pfam" id="PF13412">
    <property type="entry name" value="HTH_24"/>
    <property type="match status" value="1"/>
</dbReference>
<evidence type="ECO:0000256" key="3">
    <source>
        <dbReference type="ARBA" id="ARBA00023163"/>
    </source>
</evidence>
<sequence length="165" mass="17436">MSDSLWAVQGESLPNPVRVDSTDLAILSALQADARIANNILAAQVGLAPSTCLGRVKALAKAGIITGYHAQINEALLGVDVNAMISVVVAANARDRLLSSARTLQALPEVKDVFVLGGSPDLLVRVATRSIDDLRGFVAAHLGANRVFSSTQTSIIFEHLRRNNV</sequence>
<dbReference type="GO" id="GO:0043565">
    <property type="term" value="F:sequence-specific DNA binding"/>
    <property type="evidence" value="ECO:0007669"/>
    <property type="project" value="InterPro"/>
</dbReference>
<dbReference type="SMART" id="SM00344">
    <property type="entry name" value="HTH_ASNC"/>
    <property type="match status" value="1"/>
</dbReference>
<proteinExistence type="predicted"/>
<dbReference type="InterPro" id="IPR036388">
    <property type="entry name" value="WH-like_DNA-bd_sf"/>
</dbReference>
<dbReference type="InterPro" id="IPR019888">
    <property type="entry name" value="Tscrpt_reg_AsnC-like"/>
</dbReference>
<dbReference type="InterPro" id="IPR036390">
    <property type="entry name" value="WH_DNA-bd_sf"/>
</dbReference>
<dbReference type="GO" id="GO:0005829">
    <property type="term" value="C:cytosol"/>
    <property type="evidence" value="ECO:0007669"/>
    <property type="project" value="TreeGrafter"/>
</dbReference>
<evidence type="ECO:0000256" key="1">
    <source>
        <dbReference type="ARBA" id="ARBA00023015"/>
    </source>
</evidence>
<dbReference type="RefSeq" id="WP_246055551.1">
    <property type="nucleotide sequence ID" value="NZ_BAAAJL010000014.1"/>
</dbReference>
<dbReference type="PROSITE" id="PS50956">
    <property type="entry name" value="HTH_ASNC_2"/>
    <property type="match status" value="1"/>
</dbReference>
<organism evidence="5 6">
    <name type="scientific">Glutamicibacter uratoxydans</name>
    <name type="common">Arthrobacter uratoxydans</name>
    <dbReference type="NCBI Taxonomy" id="43667"/>
    <lineage>
        <taxon>Bacteria</taxon>
        <taxon>Bacillati</taxon>
        <taxon>Actinomycetota</taxon>
        <taxon>Actinomycetes</taxon>
        <taxon>Micrococcales</taxon>
        <taxon>Micrococcaceae</taxon>
        <taxon>Glutamicibacter</taxon>
    </lineage>
</organism>
<dbReference type="EMBL" id="BJNY01000020">
    <property type="protein sequence ID" value="GED07435.1"/>
    <property type="molecule type" value="Genomic_DNA"/>
</dbReference>
<keyword evidence="1" id="KW-0805">Transcription regulation</keyword>
<dbReference type="AlphaFoldDB" id="A0A4Y4DV04"/>
<comment type="caution">
    <text evidence="5">The sequence shown here is derived from an EMBL/GenBank/DDBJ whole genome shotgun (WGS) entry which is preliminary data.</text>
</comment>
<dbReference type="SUPFAM" id="SSF46785">
    <property type="entry name" value="Winged helix' DNA-binding domain"/>
    <property type="match status" value="1"/>
</dbReference>
<evidence type="ECO:0000259" key="4">
    <source>
        <dbReference type="PROSITE" id="PS50956"/>
    </source>
</evidence>
<dbReference type="PANTHER" id="PTHR30154:SF54">
    <property type="entry name" value="POSSIBLE TRANSCRIPTIONAL REGULATORY PROTEIN (PROBABLY LRP_ASNC-FAMILY)"/>
    <property type="match status" value="1"/>
</dbReference>
<name>A0A4Y4DV04_GLUUR</name>
<evidence type="ECO:0000256" key="2">
    <source>
        <dbReference type="ARBA" id="ARBA00023125"/>
    </source>
</evidence>
<dbReference type="Gene3D" id="1.10.10.10">
    <property type="entry name" value="Winged helix-like DNA-binding domain superfamily/Winged helix DNA-binding domain"/>
    <property type="match status" value="1"/>
</dbReference>
<feature type="domain" description="HTH asnC-type" evidence="4">
    <location>
        <begin position="19"/>
        <end position="80"/>
    </location>
</feature>
<accession>A0A4Y4DV04</accession>
<reference evidence="5 6" key="1">
    <citation type="submission" date="2019-06" db="EMBL/GenBank/DDBJ databases">
        <title>Whole genome shotgun sequence of Glutamicibacter uratoxydans NBRC 15515.</title>
        <authorList>
            <person name="Hosoyama A."/>
            <person name="Uohara A."/>
            <person name="Ohji S."/>
            <person name="Ichikawa N."/>
        </authorList>
    </citation>
    <scope>NUCLEOTIDE SEQUENCE [LARGE SCALE GENOMIC DNA]</scope>
    <source>
        <strain evidence="5 6">NBRC 15515</strain>
    </source>
</reference>
<dbReference type="InterPro" id="IPR000485">
    <property type="entry name" value="AsnC-type_HTH_dom"/>
</dbReference>
<evidence type="ECO:0000313" key="5">
    <source>
        <dbReference type="EMBL" id="GED07435.1"/>
    </source>
</evidence>
<evidence type="ECO:0000313" key="6">
    <source>
        <dbReference type="Proteomes" id="UP000316612"/>
    </source>
</evidence>
<dbReference type="PANTHER" id="PTHR30154">
    <property type="entry name" value="LEUCINE-RESPONSIVE REGULATORY PROTEIN"/>
    <property type="match status" value="1"/>
</dbReference>
<keyword evidence="6" id="KW-1185">Reference proteome</keyword>
<dbReference type="GO" id="GO:0043200">
    <property type="term" value="P:response to amino acid"/>
    <property type="evidence" value="ECO:0007669"/>
    <property type="project" value="TreeGrafter"/>
</dbReference>
<dbReference type="Pfam" id="PF01037">
    <property type="entry name" value="AsnC_trans_reg"/>
    <property type="match status" value="1"/>
</dbReference>
<gene>
    <name evidence="5" type="ORF">AUR04nite_29670</name>
</gene>
<dbReference type="Gene3D" id="3.30.70.920">
    <property type="match status" value="1"/>
</dbReference>
<keyword evidence="3" id="KW-0804">Transcription</keyword>